<evidence type="ECO:0000256" key="5">
    <source>
        <dbReference type="ARBA" id="ARBA00022919"/>
    </source>
</evidence>
<evidence type="ECO:0000256" key="6">
    <source>
        <dbReference type="ARBA" id="ARBA00022989"/>
    </source>
</evidence>
<evidence type="ECO:0000256" key="10">
    <source>
        <dbReference type="SAM" id="Phobius"/>
    </source>
</evidence>
<accession>A0A914UWV7</accession>
<dbReference type="PANTHER" id="PTHR47084:SF1">
    <property type="entry name" value="SERINE PALMITOYLTRANSFERASE SMALL SUBUNIT A"/>
    <property type="match status" value="1"/>
</dbReference>
<evidence type="ECO:0000256" key="7">
    <source>
        <dbReference type="ARBA" id="ARBA00023098"/>
    </source>
</evidence>
<dbReference type="InterPro" id="IPR051900">
    <property type="entry name" value="SPT_small_subunit"/>
</dbReference>
<evidence type="ECO:0000313" key="12">
    <source>
        <dbReference type="WBParaSite" id="PSAMB.scaffold1278size33446.g12211.t1"/>
    </source>
</evidence>
<evidence type="ECO:0000256" key="2">
    <source>
        <dbReference type="ARBA" id="ARBA00005189"/>
    </source>
</evidence>
<dbReference type="Proteomes" id="UP000887566">
    <property type="component" value="Unplaced"/>
</dbReference>
<dbReference type="GO" id="GO:0005789">
    <property type="term" value="C:endoplasmic reticulum membrane"/>
    <property type="evidence" value="ECO:0007669"/>
    <property type="project" value="UniProtKB-SubCell"/>
</dbReference>
<dbReference type="GO" id="GO:0017059">
    <property type="term" value="C:serine palmitoyltransferase complex"/>
    <property type="evidence" value="ECO:0007669"/>
    <property type="project" value="TreeGrafter"/>
</dbReference>
<proteinExistence type="inferred from homology"/>
<comment type="subcellular location">
    <subcellularLocation>
        <location evidence="1">Endoplasmic reticulum membrane</location>
        <topology evidence="1">Multi-pass membrane protein</topology>
    </subcellularLocation>
</comment>
<evidence type="ECO:0000313" key="11">
    <source>
        <dbReference type="Proteomes" id="UP000887566"/>
    </source>
</evidence>
<sequence>MAVVVWAKLYKSVSMSNDEKRSKKPKGLVTRSSDYISWLYLQYCLITGLYMLEPWERAIFNAFVIGLVSIIAFIVYAFVPLPFSGALGV</sequence>
<evidence type="ECO:0000256" key="9">
    <source>
        <dbReference type="ARBA" id="ARBA00038370"/>
    </source>
</evidence>
<dbReference type="AlphaFoldDB" id="A0A914UWV7"/>
<dbReference type="WBParaSite" id="PSAMB.scaffold1278size33446.g12211.t1">
    <property type="protein sequence ID" value="PSAMB.scaffold1278size33446.g12211.t1"/>
    <property type="gene ID" value="PSAMB.scaffold1278size33446.g12211"/>
</dbReference>
<keyword evidence="4" id="KW-0256">Endoplasmic reticulum</keyword>
<keyword evidence="6 10" id="KW-1133">Transmembrane helix</keyword>
<feature type="transmembrane region" description="Helical" evidence="10">
    <location>
        <begin position="35"/>
        <end position="52"/>
    </location>
</feature>
<evidence type="ECO:0000256" key="4">
    <source>
        <dbReference type="ARBA" id="ARBA00022824"/>
    </source>
</evidence>
<dbReference type="GO" id="GO:0046513">
    <property type="term" value="P:ceramide biosynthetic process"/>
    <property type="evidence" value="ECO:0007669"/>
    <property type="project" value="TreeGrafter"/>
</dbReference>
<keyword evidence="3 10" id="KW-0812">Transmembrane</keyword>
<evidence type="ECO:0000256" key="8">
    <source>
        <dbReference type="ARBA" id="ARBA00023136"/>
    </source>
</evidence>
<keyword evidence="7" id="KW-0443">Lipid metabolism</keyword>
<dbReference type="InterPro" id="IPR024512">
    <property type="entry name" value="Ser_palmitoyltrfase_ssu-like"/>
</dbReference>
<protein>
    <submittedName>
        <fullName evidence="12">Uncharacterized protein</fullName>
    </submittedName>
</protein>
<evidence type="ECO:0000256" key="1">
    <source>
        <dbReference type="ARBA" id="ARBA00004477"/>
    </source>
</evidence>
<organism evidence="11 12">
    <name type="scientific">Plectus sambesii</name>
    <dbReference type="NCBI Taxonomy" id="2011161"/>
    <lineage>
        <taxon>Eukaryota</taxon>
        <taxon>Metazoa</taxon>
        <taxon>Ecdysozoa</taxon>
        <taxon>Nematoda</taxon>
        <taxon>Chromadorea</taxon>
        <taxon>Plectida</taxon>
        <taxon>Plectina</taxon>
        <taxon>Plectoidea</taxon>
        <taxon>Plectidae</taxon>
        <taxon>Plectus</taxon>
    </lineage>
</organism>
<keyword evidence="5" id="KW-0746">Sphingolipid metabolism</keyword>
<dbReference type="Pfam" id="PF11779">
    <property type="entry name" value="SPT_ssu-like"/>
    <property type="match status" value="1"/>
</dbReference>
<keyword evidence="11" id="KW-1185">Reference proteome</keyword>
<dbReference type="GO" id="GO:0004758">
    <property type="term" value="F:serine C-palmitoyltransferase activity"/>
    <property type="evidence" value="ECO:0007669"/>
    <property type="project" value="TreeGrafter"/>
</dbReference>
<comment type="similarity">
    <text evidence="9">Belongs to the SPTSS family. SPTSSA subfamily.</text>
</comment>
<dbReference type="PANTHER" id="PTHR47084">
    <property type="entry name" value="SERINE PALMITOYLTRANSFERASE SMALL SUBUNIT A"/>
    <property type="match status" value="1"/>
</dbReference>
<name>A0A914UWV7_9BILA</name>
<reference evidence="12" key="1">
    <citation type="submission" date="2022-11" db="UniProtKB">
        <authorList>
            <consortium name="WormBaseParasite"/>
        </authorList>
    </citation>
    <scope>IDENTIFICATION</scope>
</reference>
<comment type="pathway">
    <text evidence="2">Lipid metabolism.</text>
</comment>
<feature type="transmembrane region" description="Helical" evidence="10">
    <location>
        <begin position="59"/>
        <end position="79"/>
    </location>
</feature>
<keyword evidence="8 10" id="KW-0472">Membrane</keyword>
<evidence type="ECO:0000256" key="3">
    <source>
        <dbReference type="ARBA" id="ARBA00022692"/>
    </source>
</evidence>